<dbReference type="InterPro" id="IPR027417">
    <property type="entry name" value="P-loop_NTPase"/>
</dbReference>
<gene>
    <name evidence="2" type="ORF">ENS59_13085</name>
</gene>
<name>A0A7C3IJD1_9SPIR</name>
<evidence type="ECO:0000313" key="2">
    <source>
        <dbReference type="EMBL" id="HFH30421.1"/>
    </source>
</evidence>
<dbReference type="SUPFAM" id="SSF55186">
    <property type="entry name" value="ThrRS/AlaRS common domain"/>
    <property type="match status" value="1"/>
</dbReference>
<dbReference type="Pfam" id="PF00485">
    <property type="entry name" value="PRK"/>
    <property type="match status" value="1"/>
</dbReference>
<dbReference type="InterPro" id="IPR003593">
    <property type="entry name" value="AAA+_ATPase"/>
</dbReference>
<reference evidence="2" key="1">
    <citation type="journal article" date="2020" name="mSystems">
        <title>Genome- and Community-Level Interaction Insights into Carbon Utilization and Element Cycling Functions of Hydrothermarchaeota in Hydrothermal Sediment.</title>
        <authorList>
            <person name="Zhou Z."/>
            <person name="Liu Y."/>
            <person name="Xu W."/>
            <person name="Pan J."/>
            <person name="Luo Z.H."/>
            <person name="Li M."/>
        </authorList>
    </citation>
    <scope>NUCLEOTIDE SEQUENCE [LARGE SCALE GENOMIC DNA]</scope>
    <source>
        <strain evidence="2">SpSt-503</strain>
    </source>
</reference>
<keyword evidence="2" id="KW-0808">Transferase</keyword>
<sequence length="552" mass="62603">MNEIEVRFPDGKVIKTMYGTRVESLLEHFGKQDCPFVAVKANNELLALSSRLEVNASLEPVTMTSSEGTSIYRRSLSFLLAVAAKHLFPDRTLQVGHSLGHGYYYSFADEKKPTAEELTALYNKMKALVDQNIPIRFFYLSYADALEHFTKNNQADTALLLEQQSKSMVPVNECDGFIDVSIAPLVPKTGLLSTFELMPYENGFLLRFPPSGCYTKLDAFEDSPRIFAVYKEYKKWGRIVGVHSVGNLNALVASRKIREFIQIAEAFQQKKLAEIADSIYEKRDEVKVVLIAGPSSSGKTTTAKRLVIQLRVLGLDPIPVSLDDYYVNHDKTPLDDEGKPDYECLEALDVEYLNEQLVDLLKGKEVEIPSYDFKTGMRRESGGKKIQLGRRSVLILEGIHGLNDKLTSHIDRERKFKLYVSALTQLNLDDHNRIPTSDNRLIRRMVRDYQFRGNSAAGTIRMWPSVQRGEKKHIFPYQDTADIAFNSALDYELAVLKVYAEPLLKSVKPTMPEYSEAVRLLAFLENFAPIPSQYVPSQSILREFIGDSEFKY</sequence>
<organism evidence="2">
    <name type="scientific">Gracilinema caldarium</name>
    <dbReference type="NCBI Taxonomy" id="215591"/>
    <lineage>
        <taxon>Bacteria</taxon>
        <taxon>Pseudomonadati</taxon>
        <taxon>Spirochaetota</taxon>
        <taxon>Spirochaetia</taxon>
        <taxon>Spirochaetales</taxon>
        <taxon>Breznakiellaceae</taxon>
        <taxon>Gracilinema</taxon>
    </lineage>
</organism>
<accession>A0A7C3IJD1</accession>
<dbReference type="Gene3D" id="3.40.50.300">
    <property type="entry name" value="P-loop containing nucleotide triphosphate hydrolases"/>
    <property type="match status" value="1"/>
</dbReference>
<dbReference type="PRINTS" id="PR00988">
    <property type="entry name" value="URIDINKINASE"/>
</dbReference>
<feature type="domain" description="AAA+ ATPase" evidence="1">
    <location>
        <begin position="285"/>
        <end position="446"/>
    </location>
</feature>
<dbReference type="InterPro" id="IPR006083">
    <property type="entry name" value="PRK/URK"/>
</dbReference>
<comment type="caution">
    <text evidence="2">The sequence shown here is derived from an EMBL/GenBank/DDBJ whole genome shotgun (WGS) entry which is preliminary data.</text>
</comment>
<dbReference type="PANTHER" id="PTHR10285">
    <property type="entry name" value="URIDINE KINASE"/>
    <property type="match status" value="1"/>
</dbReference>
<dbReference type="CDD" id="cd02028">
    <property type="entry name" value="UMPK_like"/>
    <property type="match status" value="1"/>
</dbReference>
<dbReference type="SMART" id="SM00382">
    <property type="entry name" value="AAA"/>
    <property type="match status" value="1"/>
</dbReference>
<dbReference type="InterPro" id="IPR018163">
    <property type="entry name" value="Thr/Ala-tRNA-synth_IIc_edit"/>
</dbReference>
<proteinExistence type="predicted"/>
<dbReference type="Gene3D" id="3.30.980.10">
    <property type="entry name" value="Threonyl-trna Synthetase, Chain A, domain 2"/>
    <property type="match status" value="1"/>
</dbReference>
<evidence type="ECO:0000259" key="1">
    <source>
        <dbReference type="SMART" id="SM00382"/>
    </source>
</evidence>
<dbReference type="SUPFAM" id="SSF52540">
    <property type="entry name" value="P-loop containing nucleoside triphosphate hydrolases"/>
    <property type="match status" value="1"/>
</dbReference>
<keyword evidence="2" id="KW-0418">Kinase</keyword>
<dbReference type="EMBL" id="DSVL01000404">
    <property type="protein sequence ID" value="HFH30421.1"/>
    <property type="molecule type" value="Genomic_DNA"/>
</dbReference>
<protein>
    <submittedName>
        <fullName evidence="2">Nucleoside kinase</fullName>
    </submittedName>
</protein>
<dbReference type="GO" id="GO:0005524">
    <property type="term" value="F:ATP binding"/>
    <property type="evidence" value="ECO:0007669"/>
    <property type="project" value="InterPro"/>
</dbReference>
<dbReference type="AlphaFoldDB" id="A0A7C3IJD1"/>
<dbReference type="GO" id="GO:0016301">
    <property type="term" value="F:kinase activity"/>
    <property type="evidence" value="ECO:0007669"/>
    <property type="project" value="UniProtKB-KW"/>
</dbReference>